<evidence type="ECO:0000256" key="6">
    <source>
        <dbReference type="ARBA" id="ARBA00022567"/>
    </source>
</evidence>
<evidence type="ECO:0000256" key="5">
    <source>
        <dbReference type="ARBA" id="ARBA00022531"/>
    </source>
</evidence>
<dbReference type="SUPFAM" id="SSF52540">
    <property type="entry name" value="P-loop containing nucleoside triphosphate hydrolases"/>
    <property type="match status" value="1"/>
</dbReference>
<dbReference type="GO" id="GO:0008974">
    <property type="term" value="F:phosphoribulokinase activity"/>
    <property type="evidence" value="ECO:0007669"/>
    <property type="project" value="UniProtKB-EC"/>
</dbReference>
<dbReference type="PANTHER" id="PTHR10285">
    <property type="entry name" value="URIDINE KINASE"/>
    <property type="match status" value="1"/>
</dbReference>
<gene>
    <name evidence="14" type="ORF">TPC1_10471</name>
</gene>
<dbReference type="InterPro" id="IPR006082">
    <property type="entry name" value="PRK"/>
</dbReference>
<evidence type="ECO:0000256" key="7">
    <source>
        <dbReference type="ARBA" id="ARBA00022679"/>
    </source>
</evidence>
<comment type="catalytic activity">
    <reaction evidence="12">
        <text>D-ribulose 5-phosphate + ATP = D-ribulose 1,5-bisphosphate + ADP + H(+)</text>
        <dbReference type="Rhea" id="RHEA:19365"/>
        <dbReference type="ChEBI" id="CHEBI:15378"/>
        <dbReference type="ChEBI" id="CHEBI:30616"/>
        <dbReference type="ChEBI" id="CHEBI:57870"/>
        <dbReference type="ChEBI" id="CHEBI:58121"/>
        <dbReference type="ChEBI" id="CHEBI:456216"/>
        <dbReference type="EC" id="2.7.1.19"/>
    </reaction>
</comment>
<feature type="non-terminal residue" evidence="14">
    <location>
        <position position="1"/>
    </location>
</feature>
<evidence type="ECO:0000256" key="3">
    <source>
        <dbReference type="ARBA" id="ARBA00012042"/>
    </source>
</evidence>
<feature type="domain" description="Phosphoribulokinase/uridine kinase" evidence="13">
    <location>
        <begin position="1"/>
        <end position="178"/>
    </location>
</feature>
<evidence type="ECO:0000313" key="14">
    <source>
        <dbReference type="EMBL" id="JAP96252.1"/>
    </source>
</evidence>
<dbReference type="GO" id="GO:0019253">
    <property type="term" value="P:reductive pentose-phosphate cycle"/>
    <property type="evidence" value="ECO:0007669"/>
    <property type="project" value="UniProtKB-UniPathway"/>
</dbReference>
<evidence type="ECO:0000256" key="9">
    <source>
        <dbReference type="ARBA" id="ARBA00022777"/>
    </source>
</evidence>
<dbReference type="GO" id="GO:0005524">
    <property type="term" value="F:ATP binding"/>
    <property type="evidence" value="ECO:0007669"/>
    <property type="project" value="UniProtKB-KW"/>
</dbReference>
<protein>
    <recommendedName>
        <fullName evidence="4">Phosphoribulokinase, chloroplastic</fullName>
        <ecNumber evidence="3">2.7.1.19</ecNumber>
    </recommendedName>
    <alternativeName>
        <fullName evidence="11">Phosphopentokinase</fullName>
    </alternativeName>
</protein>
<evidence type="ECO:0000256" key="4">
    <source>
        <dbReference type="ARBA" id="ARBA00017837"/>
    </source>
</evidence>
<dbReference type="EMBL" id="GDID01000354">
    <property type="protein sequence ID" value="JAP96252.1"/>
    <property type="molecule type" value="Transcribed_RNA"/>
</dbReference>
<dbReference type="EC" id="2.7.1.19" evidence="3"/>
<evidence type="ECO:0000256" key="1">
    <source>
        <dbReference type="ARBA" id="ARBA00005215"/>
    </source>
</evidence>
<evidence type="ECO:0000256" key="11">
    <source>
        <dbReference type="ARBA" id="ARBA00031382"/>
    </source>
</evidence>
<evidence type="ECO:0000256" key="10">
    <source>
        <dbReference type="ARBA" id="ARBA00022840"/>
    </source>
</evidence>
<keyword evidence="5" id="KW-0602">Photosynthesis</keyword>
<comment type="pathway">
    <text evidence="1">Carbohydrate biosynthesis; Calvin cycle.</text>
</comment>
<name>A0A146KHW2_9EUKA</name>
<keyword evidence="8" id="KW-0547">Nucleotide-binding</keyword>
<keyword evidence="6" id="KW-0113">Calvin cycle</keyword>
<evidence type="ECO:0000256" key="12">
    <source>
        <dbReference type="ARBA" id="ARBA00047663"/>
    </source>
</evidence>
<accession>A0A146KHW2</accession>
<keyword evidence="10" id="KW-0067">ATP-binding</keyword>
<reference evidence="14" key="1">
    <citation type="submission" date="2015-07" db="EMBL/GenBank/DDBJ databases">
        <title>Adaptation to a free-living lifestyle via gene acquisitions in the diplomonad Trepomonas sp. PC1.</title>
        <authorList>
            <person name="Xu F."/>
            <person name="Jerlstrom-Hultqvist J."/>
            <person name="Kolisko M."/>
            <person name="Simpson A.G.B."/>
            <person name="Roger A.J."/>
            <person name="Svard S.G."/>
            <person name="Andersson J.O."/>
        </authorList>
    </citation>
    <scope>NUCLEOTIDE SEQUENCE</scope>
    <source>
        <strain evidence="14">PC1</strain>
    </source>
</reference>
<sequence>GISGKSASGKTTVSQKLAKILQATVITVDMFYYNEEQIEKMNLFENKDYNWDDPRTINIESLLEVISALKNNQEVKLPKHDHKSCKKLDEYFLLSPNKYIIVEGIFTLYWKQLLKLLDLKIYIECSDILCEQRRLKRDVEDRHYSQSEAEKYYFQKAKPSQDIFVKPQIANADIVLPWYIENTKGLCIITKYINECLFIK</sequence>
<organism evidence="14">
    <name type="scientific">Trepomonas sp. PC1</name>
    <dbReference type="NCBI Taxonomy" id="1076344"/>
    <lineage>
        <taxon>Eukaryota</taxon>
        <taxon>Metamonada</taxon>
        <taxon>Diplomonadida</taxon>
        <taxon>Hexamitidae</taxon>
        <taxon>Hexamitinae</taxon>
        <taxon>Trepomonas</taxon>
    </lineage>
</organism>
<dbReference type="Gene3D" id="3.40.50.300">
    <property type="entry name" value="P-loop containing nucleotide triphosphate hydrolases"/>
    <property type="match status" value="1"/>
</dbReference>
<dbReference type="Pfam" id="PF00485">
    <property type="entry name" value="PRK"/>
    <property type="match status" value="1"/>
</dbReference>
<proteinExistence type="inferred from homology"/>
<keyword evidence="9 14" id="KW-0418">Kinase</keyword>
<dbReference type="PRINTS" id="PR00478">
    <property type="entry name" value="PHRIBLKINASE"/>
</dbReference>
<evidence type="ECO:0000259" key="13">
    <source>
        <dbReference type="Pfam" id="PF00485"/>
    </source>
</evidence>
<dbReference type="AlphaFoldDB" id="A0A146KHW2"/>
<evidence type="ECO:0000256" key="8">
    <source>
        <dbReference type="ARBA" id="ARBA00022741"/>
    </source>
</evidence>
<dbReference type="InterPro" id="IPR006083">
    <property type="entry name" value="PRK/URK"/>
</dbReference>
<keyword evidence="7" id="KW-0808">Transferase</keyword>
<dbReference type="InterPro" id="IPR027417">
    <property type="entry name" value="P-loop_NTPase"/>
</dbReference>
<dbReference type="UniPathway" id="UPA00116"/>
<feature type="non-terminal residue" evidence="14">
    <location>
        <position position="200"/>
    </location>
</feature>
<evidence type="ECO:0000256" key="2">
    <source>
        <dbReference type="ARBA" id="ARBA00009719"/>
    </source>
</evidence>
<comment type="similarity">
    <text evidence="2">Belongs to the phosphoribulokinase family.</text>
</comment>